<dbReference type="AlphaFoldDB" id="W8F3I3"/>
<dbReference type="PATRIC" id="fig|1227739.3.peg.1017"/>
<keyword evidence="3" id="KW-1185">Reference proteome</keyword>
<keyword evidence="1" id="KW-0732">Signal</keyword>
<dbReference type="RefSeq" id="WP_155832832.1">
    <property type="nucleotide sequence ID" value="NZ_CP007145.1"/>
</dbReference>
<dbReference type="EMBL" id="CP007145">
    <property type="protein sequence ID" value="AHJ96360.1"/>
    <property type="molecule type" value="Genomic_DNA"/>
</dbReference>
<proteinExistence type="predicted"/>
<evidence type="ECO:0000313" key="2">
    <source>
        <dbReference type="EMBL" id="AHJ96360.1"/>
    </source>
</evidence>
<dbReference type="KEGG" id="hsw:Hsw_0765"/>
<sequence length="253" mass="27430">MPLPNLRRTTTTLLLALGLAMNGPGPIPAAGAGKVAAAVTPTRYCINRAGTAVYGQPSLRAAVRQYLPVGRAIGVLEVRPSADTRLIGKSLVLPGDWLRIELNGTPGYVFSSDVTAHRPQVLHSSDGRPYVVLLGAKKSSYSKKHKVRVANHNETITDDITQYAHCTYTYTAFDGCFDHSYRFSGLSLAEVYHHLANGYSGYQNGKLVLPKVLTHQGRTFSFTPGLGDADATQEIKLIIHPDNRIELQTADCT</sequence>
<dbReference type="Proteomes" id="UP000019423">
    <property type="component" value="Chromosome"/>
</dbReference>
<feature type="chain" id="PRO_5004910210" description="SH3b domain-containing protein" evidence="1">
    <location>
        <begin position="30"/>
        <end position="253"/>
    </location>
</feature>
<dbReference type="HOGENOM" id="CLU_1097429_0_0_10"/>
<feature type="signal peptide" evidence="1">
    <location>
        <begin position="1"/>
        <end position="29"/>
    </location>
</feature>
<dbReference type="STRING" id="1227739.Hsw_0765"/>
<name>W8F3I3_9BACT</name>
<evidence type="ECO:0008006" key="4">
    <source>
        <dbReference type="Google" id="ProtNLM"/>
    </source>
</evidence>
<evidence type="ECO:0000256" key="1">
    <source>
        <dbReference type="SAM" id="SignalP"/>
    </source>
</evidence>
<accession>W8F3I3</accession>
<reference evidence="2 3" key="1">
    <citation type="submission" date="2014-01" db="EMBL/GenBank/DDBJ databases">
        <title>Complete genome sequence of ionizing-radiation resistance bacterium Hymenobacter swuensis DY53.</title>
        <authorList>
            <person name="Jung J.-H."/>
            <person name="Jeong S.-W."/>
            <person name="Joe M.-H."/>
            <person name="Cho y.-j."/>
            <person name="Kim M.-K."/>
            <person name="Lim S.-Y."/>
        </authorList>
    </citation>
    <scope>NUCLEOTIDE SEQUENCE [LARGE SCALE GENOMIC DNA]</scope>
    <source>
        <strain evidence="2 3">DY53</strain>
    </source>
</reference>
<organism evidence="2 3">
    <name type="scientific">Hymenobacter swuensis DY53</name>
    <dbReference type="NCBI Taxonomy" id="1227739"/>
    <lineage>
        <taxon>Bacteria</taxon>
        <taxon>Pseudomonadati</taxon>
        <taxon>Bacteroidota</taxon>
        <taxon>Cytophagia</taxon>
        <taxon>Cytophagales</taxon>
        <taxon>Hymenobacteraceae</taxon>
        <taxon>Hymenobacter</taxon>
    </lineage>
</organism>
<evidence type="ECO:0000313" key="3">
    <source>
        <dbReference type="Proteomes" id="UP000019423"/>
    </source>
</evidence>
<dbReference type="OrthoDB" id="1422830at2"/>
<gene>
    <name evidence="2" type="ORF">Hsw_0765</name>
</gene>
<protein>
    <recommendedName>
        <fullName evidence="4">SH3b domain-containing protein</fullName>
    </recommendedName>
</protein>